<dbReference type="Proteomes" id="UP001341840">
    <property type="component" value="Unassembled WGS sequence"/>
</dbReference>
<evidence type="ECO:0000256" key="1">
    <source>
        <dbReference type="SAM" id="MobiDB-lite"/>
    </source>
</evidence>
<gene>
    <name evidence="2" type="ORF">PIB30_094336</name>
</gene>
<accession>A0ABU6WWE5</accession>
<reference evidence="2 3" key="1">
    <citation type="journal article" date="2023" name="Plants (Basel)">
        <title>Bridging the Gap: Combining Genomics and Transcriptomics Approaches to Understand Stylosanthes scabra, an Orphan Legume from the Brazilian Caatinga.</title>
        <authorList>
            <person name="Ferreira-Neto J.R.C."/>
            <person name="da Silva M.D."/>
            <person name="Binneck E."/>
            <person name="de Melo N.F."/>
            <person name="da Silva R.H."/>
            <person name="de Melo A.L.T.M."/>
            <person name="Pandolfi V."/>
            <person name="Bustamante F.O."/>
            <person name="Brasileiro-Vidal A.C."/>
            <person name="Benko-Iseppon A.M."/>
        </authorList>
    </citation>
    <scope>NUCLEOTIDE SEQUENCE [LARGE SCALE GENOMIC DNA]</scope>
    <source>
        <tissue evidence="2">Leaves</tissue>
    </source>
</reference>
<dbReference type="EMBL" id="JASCZI010183319">
    <property type="protein sequence ID" value="MED6189280.1"/>
    <property type="molecule type" value="Genomic_DNA"/>
</dbReference>
<evidence type="ECO:0000313" key="3">
    <source>
        <dbReference type="Proteomes" id="UP001341840"/>
    </source>
</evidence>
<evidence type="ECO:0000313" key="2">
    <source>
        <dbReference type="EMBL" id="MED6189280.1"/>
    </source>
</evidence>
<sequence length="82" mass="8912">METQKRLEVQLLAITELASSIFSQSAPQKEGLSAITLRSGTQLRGPSGESLDFAPITHEGTNTQRGIEHKEVFCTTEHEGVS</sequence>
<feature type="non-terminal residue" evidence="2">
    <location>
        <position position="82"/>
    </location>
</feature>
<keyword evidence="3" id="KW-1185">Reference proteome</keyword>
<name>A0ABU6WWE5_9FABA</name>
<protein>
    <submittedName>
        <fullName evidence="2">Uncharacterized protein</fullName>
    </submittedName>
</protein>
<proteinExistence type="predicted"/>
<feature type="region of interest" description="Disordered" evidence="1">
    <location>
        <begin position="39"/>
        <end position="66"/>
    </location>
</feature>
<comment type="caution">
    <text evidence="2">The sequence shown here is derived from an EMBL/GenBank/DDBJ whole genome shotgun (WGS) entry which is preliminary data.</text>
</comment>
<organism evidence="2 3">
    <name type="scientific">Stylosanthes scabra</name>
    <dbReference type="NCBI Taxonomy" id="79078"/>
    <lineage>
        <taxon>Eukaryota</taxon>
        <taxon>Viridiplantae</taxon>
        <taxon>Streptophyta</taxon>
        <taxon>Embryophyta</taxon>
        <taxon>Tracheophyta</taxon>
        <taxon>Spermatophyta</taxon>
        <taxon>Magnoliopsida</taxon>
        <taxon>eudicotyledons</taxon>
        <taxon>Gunneridae</taxon>
        <taxon>Pentapetalae</taxon>
        <taxon>rosids</taxon>
        <taxon>fabids</taxon>
        <taxon>Fabales</taxon>
        <taxon>Fabaceae</taxon>
        <taxon>Papilionoideae</taxon>
        <taxon>50 kb inversion clade</taxon>
        <taxon>dalbergioids sensu lato</taxon>
        <taxon>Dalbergieae</taxon>
        <taxon>Pterocarpus clade</taxon>
        <taxon>Stylosanthes</taxon>
    </lineage>
</organism>